<comment type="caution">
    <text evidence="2">The sequence shown here is derived from an EMBL/GenBank/DDBJ whole genome shotgun (WGS) entry which is preliminary data.</text>
</comment>
<dbReference type="Proteomes" id="UP001500503">
    <property type="component" value="Unassembled WGS sequence"/>
</dbReference>
<evidence type="ECO:0000256" key="1">
    <source>
        <dbReference type="SAM" id="MobiDB-lite"/>
    </source>
</evidence>
<sequence>MKRWTTALDAARTLAVSNARHEAAMVGADGVVMSEMAMQIHETEVKCECLEARFIGTAIAEFGSSSRPRERTQLEKSLPALRPSPPPRPLAVPPIPIIRLSADKPQRP</sequence>
<proteinExistence type="predicted"/>
<evidence type="ECO:0000313" key="3">
    <source>
        <dbReference type="Proteomes" id="UP001500503"/>
    </source>
</evidence>
<reference evidence="3" key="1">
    <citation type="journal article" date="2019" name="Int. J. Syst. Evol. Microbiol.">
        <title>The Global Catalogue of Microorganisms (GCM) 10K type strain sequencing project: providing services to taxonomists for standard genome sequencing and annotation.</title>
        <authorList>
            <consortium name="The Broad Institute Genomics Platform"/>
            <consortium name="The Broad Institute Genome Sequencing Center for Infectious Disease"/>
            <person name="Wu L."/>
            <person name="Ma J."/>
        </authorList>
    </citation>
    <scope>NUCLEOTIDE SEQUENCE [LARGE SCALE GENOMIC DNA]</scope>
    <source>
        <strain evidence="3">JCM 17933</strain>
    </source>
</reference>
<dbReference type="RefSeq" id="WP_345458022.1">
    <property type="nucleotide sequence ID" value="NZ_BAABHF010000009.1"/>
</dbReference>
<feature type="compositionally biased region" description="Pro residues" evidence="1">
    <location>
        <begin position="82"/>
        <end position="96"/>
    </location>
</feature>
<dbReference type="EMBL" id="BAABHF010000009">
    <property type="protein sequence ID" value="GAA4485343.1"/>
    <property type="molecule type" value="Genomic_DNA"/>
</dbReference>
<keyword evidence="3" id="KW-1185">Reference proteome</keyword>
<gene>
    <name evidence="2" type="ORF">GCM10023191_009900</name>
</gene>
<accession>A0ABP8PFK8</accession>
<feature type="region of interest" description="Disordered" evidence="1">
    <location>
        <begin position="65"/>
        <end position="108"/>
    </location>
</feature>
<organism evidence="2 3">
    <name type="scientific">Actinoallomurus oryzae</name>
    <dbReference type="NCBI Taxonomy" id="502180"/>
    <lineage>
        <taxon>Bacteria</taxon>
        <taxon>Bacillati</taxon>
        <taxon>Actinomycetota</taxon>
        <taxon>Actinomycetes</taxon>
        <taxon>Streptosporangiales</taxon>
        <taxon>Thermomonosporaceae</taxon>
        <taxon>Actinoallomurus</taxon>
    </lineage>
</organism>
<evidence type="ECO:0000313" key="2">
    <source>
        <dbReference type="EMBL" id="GAA4485343.1"/>
    </source>
</evidence>
<name>A0ABP8PFK8_9ACTN</name>
<protein>
    <submittedName>
        <fullName evidence="2">Uncharacterized protein</fullName>
    </submittedName>
</protein>